<evidence type="ECO:0000256" key="1">
    <source>
        <dbReference type="ARBA" id="ARBA00004141"/>
    </source>
</evidence>
<evidence type="ECO:0000256" key="4">
    <source>
        <dbReference type="ARBA" id="ARBA00023136"/>
    </source>
</evidence>
<evidence type="ECO:0000256" key="5">
    <source>
        <dbReference type="SAM" id="Phobius"/>
    </source>
</evidence>
<keyword evidence="2 5" id="KW-0812">Transmembrane</keyword>
<dbReference type="InterPro" id="IPR059112">
    <property type="entry name" value="CysZ/EI24"/>
</dbReference>
<sequence>MLADALAAFREILTPPFRAALLKVLGLTLLLLVGAVALLDHGLLLLVAVHAAWLSTLLGIVAGLGLLVGSVFLVAPVSSVVAGFFIDDLAEHVERDLDPLSPPGRPLRILPALVLSVRFGALQLGVTVLALLLLLVPGVNAVAFLGANAYLLGRQYYEFVALRHLSPADAETLRRRHSGRIVLAGLVMAAVVSVPVLNLLTPLFATAFMVRVFKRLPEVAADPARFRAWDGGRREL</sequence>
<dbReference type="NCBIfam" id="NF009407">
    <property type="entry name" value="PRK12768.1"/>
    <property type="match status" value="1"/>
</dbReference>
<protein>
    <submittedName>
        <fullName evidence="6">Sulfate transporter family protein</fullName>
    </submittedName>
</protein>
<organism evidence="6 7">
    <name type="scientific">Lichenibacterium minor</name>
    <dbReference type="NCBI Taxonomy" id="2316528"/>
    <lineage>
        <taxon>Bacteria</taxon>
        <taxon>Pseudomonadati</taxon>
        <taxon>Pseudomonadota</taxon>
        <taxon>Alphaproteobacteria</taxon>
        <taxon>Hyphomicrobiales</taxon>
        <taxon>Lichenihabitantaceae</taxon>
        <taxon>Lichenibacterium</taxon>
    </lineage>
</organism>
<accession>A0A4V1RUR0</accession>
<dbReference type="OrthoDB" id="5421146at2"/>
<evidence type="ECO:0000256" key="3">
    <source>
        <dbReference type="ARBA" id="ARBA00022989"/>
    </source>
</evidence>
<comment type="caution">
    <text evidence="6">The sequence shown here is derived from an EMBL/GenBank/DDBJ whole genome shotgun (WGS) entry which is preliminary data.</text>
</comment>
<name>A0A4V1RUR0_9HYPH</name>
<proteinExistence type="predicted"/>
<evidence type="ECO:0000313" key="7">
    <source>
        <dbReference type="Proteomes" id="UP000290759"/>
    </source>
</evidence>
<reference evidence="6 7" key="1">
    <citation type="submission" date="2018-12" db="EMBL/GenBank/DDBJ databases">
        <authorList>
            <person name="Grouzdev D.S."/>
            <person name="Krutkina M.S."/>
        </authorList>
    </citation>
    <scope>NUCLEOTIDE SEQUENCE [LARGE SCALE GENOMIC DNA]</scope>
    <source>
        <strain evidence="6 7">RmlP026</strain>
    </source>
</reference>
<dbReference type="Pfam" id="PF07264">
    <property type="entry name" value="EI24"/>
    <property type="match status" value="1"/>
</dbReference>
<reference evidence="6 7" key="2">
    <citation type="submission" date="2019-02" db="EMBL/GenBank/DDBJ databases">
        <title>'Lichenibacterium ramalinii' gen. nov. sp. nov., 'Lichenibacterium minor' gen. nov. sp. nov.</title>
        <authorList>
            <person name="Pankratov T."/>
        </authorList>
    </citation>
    <scope>NUCLEOTIDE SEQUENCE [LARGE SCALE GENOMIC DNA]</scope>
    <source>
        <strain evidence="6 7">RmlP026</strain>
    </source>
</reference>
<feature type="transmembrane region" description="Helical" evidence="5">
    <location>
        <begin position="59"/>
        <end position="86"/>
    </location>
</feature>
<dbReference type="Proteomes" id="UP000290759">
    <property type="component" value="Unassembled WGS sequence"/>
</dbReference>
<feature type="transmembrane region" description="Helical" evidence="5">
    <location>
        <begin position="20"/>
        <end position="39"/>
    </location>
</feature>
<dbReference type="AlphaFoldDB" id="A0A4V1RUR0"/>
<comment type="subcellular location">
    <subcellularLocation>
        <location evidence="1">Membrane</location>
        <topology evidence="1">Multi-pass membrane protein</topology>
    </subcellularLocation>
</comment>
<evidence type="ECO:0000256" key="2">
    <source>
        <dbReference type="ARBA" id="ARBA00022692"/>
    </source>
</evidence>
<keyword evidence="4 5" id="KW-0472">Membrane</keyword>
<keyword evidence="3 5" id="KW-1133">Transmembrane helix</keyword>
<evidence type="ECO:0000313" key="6">
    <source>
        <dbReference type="EMBL" id="RYC32024.1"/>
    </source>
</evidence>
<feature type="transmembrane region" description="Helical" evidence="5">
    <location>
        <begin position="132"/>
        <end position="153"/>
    </location>
</feature>
<keyword evidence="7" id="KW-1185">Reference proteome</keyword>
<feature type="transmembrane region" description="Helical" evidence="5">
    <location>
        <begin position="181"/>
        <end position="205"/>
    </location>
</feature>
<dbReference type="EMBL" id="QYBB01000010">
    <property type="protein sequence ID" value="RYC32024.1"/>
    <property type="molecule type" value="Genomic_DNA"/>
</dbReference>
<gene>
    <name evidence="6" type="ORF">D3273_11025</name>
</gene>